<protein>
    <submittedName>
        <fullName evidence="5">Nitrate ABC transporter ATP-binding protein</fullName>
    </submittedName>
</protein>
<dbReference type="InterPro" id="IPR018632">
    <property type="entry name" value="AAA-associated_dom_C"/>
</dbReference>
<evidence type="ECO:0000256" key="3">
    <source>
        <dbReference type="ARBA" id="ARBA00022840"/>
    </source>
</evidence>
<proteinExistence type="predicted"/>
<dbReference type="Proteomes" id="UP000178953">
    <property type="component" value="Unassembled WGS sequence"/>
</dbReference>
<dbReference type="EMBL" id="MCHX01000002">
    <property type="protein sequence ID" value="OFJ55517.1"/>
    <property type="molecule type" value="Genomic_DNA"/>
</dbReference>
<dbReference type="Pfam" id="PF09821">
    <property type="entry name" value="AAA_assoc_C"/>
    <property type="match status" value="1"/>
</dbReference>
<evidence type="ECO:0000259" key="4">
    <source>
        <dbReference type="PROSITE" id="PS50893"/>
    </source>
</evidence>
<feature type="domain" description="ABC transporter" evidence="4">
    <location>
        <begin position="11"/>
        <end position="243"/>
    </location>
</feature>
<dbReference type="PANTHER" id="PTHR42788">
    <property type="entry name" value="TAURINE IMPORT ATP-BINDING PROTEIN-RELATED"/>
    <property type="match status" value="1"/>
</dbReference>
<dbReference type="OrthoDB" id="8773773at2"/>
<evidence type="ECO:0000313" key="6">
    <source>
        <dbReference type="Proteomes" id="UP000178953"/>
    </source>
</evidence>
<comment type="caution">
    <text evidence="5">The sequence shown here is derived from an EMBL/GenBank/DDBJ whole genome shotgun (WGS) entry which is preliminary data.</text>
</comment>
<sequence>MFREEEPLIALRDVSLGFGPPGAERLVLDGVDLELRRGEIVALLGRSGSGKSSLLRIVAGLIAPSAGSVRHRGAEVDGVDPDTAMVFQSFALMPWLTVQDNVELGLVARGVAPAERRERALRAIDVIGLDGFESAFPRELSGGMRQRVGFARALVLDPEVLLMDEPFSALDVLTADNLRDEIETLWAEPDARGRAMCLVTHNIAEAVQLADRIVVLEADPGRIRAEVKVDLSRPRDRRSRAFTALVDAVYGVLTGTGQEPRAAVTPTSDPLPAASVEGIAGLVDIVAANGGRVDLPDIAARLHFDIDDLLPLVDGAAMLGFVTVAAADVEITPTGRDFTTADIQDSKQMFAGAARRHAVLVRSVCSTLDASDEGRITSAFFVDLLRRRFGEADARRQVETAIAWGRYGELFDYDAASDVISDPDRLSA</sequence>
<dbReference type="CDD" id="cd03293">
    <property type="entry name" value="ABC_NrtD_SsuB_transporters"/>
    <property type="match status" value="1"/>
</dbReference>
<dbReference type="InterPro" id="IPR003593">
    <property type="entry name" value="AAA+_ATPase"/>
</dbReference>
<keyword evidence="6" id="KW-1185">Reference proteome</keyword>
<dbReference type="InterPro" id="IPR050166">
    <property type="entry name" value="ABC_transporter_ATP-bind"/>
</dbReference>
<dbReference type="InterPro" id="IPR027417">
    <property type="entry name" value="P-loop_NTPase"/>
</dbReference>
<evidence type="ECO:0000256" key="2">
    <source>
        <dbReference type="ARBA" id="ARBA00022741"/>
    </source>
</evidence>
<dbReference type="GO" id="GO:0005524">
    <property type="term" value="F:ATP binding"/>
    <property type="evidence" value="ECO:0007669"/>
    <property type="project" value="UniProtKB-KW"/>
</dbReference>
<reference evidence="5 6" key="1">
    <citation type="submission" date="2016-09" db="EMBL/GenBank/DDBJ databases">
        <title>genome sequence of Mycobacterium sp. 739 SCH.</title>
        <authorList>
            <person name="Greninger A.L."/>
            <person name="Qin X."/>
            <person name="Jerome K."/>
            <person name="Vora S."/>
            <person name="Quinn K."/>
        </authorList>
    </citation>
    <scope>NUCLEOTIDE SEQUENCE [LARGE SCALE GENOMIC DNA]</scope>
    <source>
        <strain evidence="5 6">SCH</strain>
    </source>
</reference>
<evidence type="ECO:0000313" key="5">
    <source>
        <dbReference type="EMBL" id="OFJ55517.1"/>
    </source>
</evidence>
<dbReference type="Pfam" id="PF00005">
    <property type="entry name" value="ABC_tran"/>
    <property type="match status" value="1"/>
</dbReference>
<evidence type="ECO:0000256" key="1">
    <source>
        <dbReference type="ARBA" id="ARBA00022448"/>
    </source>
</evidence>
<dbReference type="GO" id="GO:0016887">
    <property type="term" value="F:ATP hydrolysis activity"/>
    <property type="evidence" value="ECO:0007669"/>
    <property type="project" value="InterPro"/>
</dbReference>
<dbReference type="PROSITE" id="PS00211">
    <property type="entry name" value="ABC_TRANSPORTER_1"/>
    <property type="match status" value="1"/>
</dbReference>
<gene>
    <name evidence="5" type="ORF">BEL07_00990</name>
</gene>
<dbReference type="InterPro" id="IPR017871">
    <property type="entry name" value="ABC_transporter-like_CS"/>
</dbReference>
<name>A0A1E8QAA8_9MYCO</name>
<accession>A0A1E8QAA8</accession>
<dbReference type="SUPFAM" id="SSF52540">
    <property type="entry name" value="P-loop containing nucleoside triphosphate hydrolases"/>
    <property type="match status" value="1"/>
</dbReference>
<dbReference type="SMART" id="SM00382">
    <property type="entry name" value="AAA"/>
    <property type="match status" value="1"/>
</dbReference>
<dbReference type="AlphaFoldDB" id="A0A1E8QAA8"/>
<dbReference type="InterPro" id="IPR003439">
    <property type="entry name" value="ABC_transporter-like_ATP-bd"/>
</dbReference>
<dbReference type="PANTHER" id="PTHR42788:SF13">
    <property type="entry name" value="ALIPHATIC SULFONATES IMPORT ATP-BINDING PROTEIN SSUB"/>
    <property type="match status" value="1"/>
</dbReference>
<dbReference type="Gene3D" id="3.40.50.300">
    <property type="entry name" value="P-loop containing nucleotide triphosphate hydrolases"/>
    <property type="match status" value="1"/>
</dbReference>
<keyword evidence="3 5" id="KW-0067">ATP-binding</keyword>
<organism evidence="5 6">
    <name type="scientific">Mycolicibacterium grossiae</name>
    <dbReference type="NCBI Taxonomy" id="1552759"/>
    <lineage>
        <taxon>Bacteria</taxon>
        <taxon>Bacillati</taxon>
        <taxon>Actinomycetota</taxon>
        <taxon>Actinomycetes</taxon>
        <taxon>Mycobacteriales</taxon>
        <taxon>Mycobacteriaceae</taxon>
        <taxon>Mycolicibacterium</taxon>
    </lineage>
</organism>
<dbReference type="PROSITE" id="PS50893">
    <property type="entry name" value="ABC_TRANSPORTER_2"/>
    <property type="match status" value="1"/>
</dbReference>
<dbReference type="RefSeq" id="WP_070351257.1">
    <property type="nucleotide sequence ID" value="NZ_CP043474.1"/>
</dbReference>
<keyword evidence="1" id="KW-0813">Transport</keyword>
<keyword evidence="2" id="KW-0547">Nucleotide-binding</keyword>